<gene>
    <name evidence="2" type="ORF">VNO78_33720</name>
</gene>
<keyword evidence="3" id="KW-1185">Reference proteome</keyword>
<dbReference type="Proteomes" id="UP001386955">
    <property type="component" value="Unassembled WGS sequence"/>
</dbReference>
<evidence type="ECO:0000256" key="1">
    <source>
        <dbReference type="ARBA" id="ARBA00008468"/>
    </source>
</evidence>
<proteinExistence type="inferred from homology"/>
<evidence type="ECO:0000313" key="3">
    <source>
        <dbReference type="Proteomes" id="UP001386955"/>
    </source>
</evidence>
<comment type="caution">
    <text evidence="2">The sequence shown here is derived from an EMBL/GenBank/DDBJ whole genome shotgun (WGS) entry which is preliminary data.</text>
</comment>
<sequence length="183" mass="20922">MGRFVFDSVLTSSSIIKGLFFLLSHHPLLRFGLVVTPTTVVLQFVKYIVQHLIMDNVKKDESQDQKHDELAESLDDLFSSISTMIKSELQGTNNQLELLEKMNVRVAEEYKGFGDLASGLRVFVDQLKCKSGNFNEYVEQIDNIEKQVTEFEAVVSMLDKYVSLLESRVQSVYQTKIHLPNQQ</sequence>
<evidence type="ECO:0008006" key="4">
    <source>
        <dbReference type="Google" id="ProtNLM"/>
    </source>
</evidence>
<name>A0AAN9NYT0_PSOTE</name>
<evidence type="ECO:0000313" key="2">
    <source>
        <dbReference type="EMBL" id="KAK7381190.1"/>
    </source>
</evidence>
<dbReference type="PANTHER" id="PTHR47882">
    <property type="entry name" value="BIOGENESIS OF LYSOSOME-RELATED ORGANELLES COMPLEX 1 SUBUNIT 2"/>
    <property type="match status" value="1"/>
</dbReference>
<dbReference type="Pfam" id="PF10046">
    <property type="entry name" value="BLOC1_2"/>
    <property type="match status" value="1"/>
</dbReference>
<dbReference type="PANTHER" id="PTHR47882:SF1">
    <property type="entry name" value="BIOGENESIS OF LYSOSOME-RELATED ORGANELLES COMPLEX 1 SUBUNIT 2"/>
    <property type="match status" value="1"/>
</dbReference>
<protein>
    <recommendedName>
        <fullName evidence="4">Biogenesis of lysosome-related organelles complex 1 subunit 2</fullName>
    </recommendedName>
</protein>
<comment type="similarity">
    <text evidence="1">Belongs to the BLOC1S2 family.</text>
</comment>
<accession>A0AAN9NYT0</accession>
<reference evidence="2 3" key="1">
    <citation type="submission" date="2024-01" db="EMBL/GenBank/DDBJ databases">
        <title>The genomes of 5 underutilized Papilionoideae crops provide insights into root nodulation and disease resistanc.</title>
        <authorList>
            <person name="Jiang F."/>
        </authorList>
    </citation>
    <scope>NUCLEOTIDE SEQUENCE [LARGE SCALE GENOMIC DNA]</scope>
    <source>
        <strain evidence="2">DUOXIRENSHENG_FW03</strain>
        <tissue evidence="2">Leaves</tissue>
    </source>
</reference>
<organism evidence="2 3">
    <name type="scientific">Psophocarpus tetragonolobus</name>
    <name type="common">Winged bean</name>
    <name type="synonym">Dolichos tetragonolobus</name>
    <dbReference type="NCBI Taxonomy" id="3891"/>
    <lineage>
        <taxon>Eukaryota</taxon>
        <taxon>Viridiplantae</taxon>
        <taxon>Streptophyta</taxon>
        <taxon>Embryophyta</taxon>
        <taxon>Tracheophyta</taxon>
        <taxon>Spermatophyta</taxon>
        <taxon>Magnoliopsida</taxon>
        <taxon>eudicotyledons</taxon>
        <taxon>Gunneridae</taxon>
        <taxon>Pentapetalae</taxon>
        <taxon>rosids</taxon>
        <taxon>fabids</taxon>
        <taxon>Fabales</taxon>
        <taxon>Fabaceae</taxon>
        <taxon>Papilionoideae</taxon>
        <taxon>50 kb inversion clade</taxon>
        <taxon>NPAAA clade</taxon>
        <taxon>indigoferoid/millettioid clade</taxon>
        <taxon>Phaseoleae</taxon>
        <taxon>Psophocarpus</taxon>
    </lineage>
</organism>
<dbReference type="EMBL" id="JAYMYS010000009">
    <property type="protein sequence ID" value="KAK7381190.1"/>
    <property type="molecule type" value="Genomic_DNA"/>
</dbReference>
<dbReference type="InterPro" id="IPR019269">
    <property type="entry name" value="BLOC1_su2"/>
</dbReference>
<dbReference type="AlphaFoldDB" id="A0AAN9NYT0"/>